<reference evidence="2 3" key="1">
    <citation type="journal article" date="2014" name="Int. J. Syst. Evol. Microbiol.">
        <title>Complete genome sequence of Corynebacterium casei LMG S-19264T (=DSM 44701T), isolated from a smear-ripened cheese.</title>
        <authorList>
            <consortium name="US DOE Joint Genome Institute (JGI-PGF)"/>
            <person name="Walter F."/>
            <person name="Albersmeier A."/>
            <person name="Kalinowski J."/>
            <person name="Ruckert C."/>
        </authorList>
    </citation>
    <scope>NUCLEOTIDE SEQUENCE [LARGE SCALE GENOMIC DNA]</scope>
    <source>
        <strain evidence="2 3">KCTC 12866</strain>
    </source>
</reference>
<dbReference type="SUPFAM" id="SSF54593">
    <property type="entry name" value="Glyoxalase/Bleomycin resistance protein/Dihydroxybiphenyl dioxygenase"/>
    <property type="match status" value="1"/>
</dbReference>
<evidence type="ECO:0000313" key="3">
    <source>
        <dbReference type="Proteomes" id="UP000598271"/>
    </source>
</evidence>
<comment type="caution">
    <text evidence="2">The sequence shown here is derived from an EMBL/GenBank/DDBJ whole genome shotgun (WGS) entry which is preliminary data.</text>
</comment>
<protein>
    <recommendedName>
        <fullName evidence="1">PhnB-like domain-containing protein</fullName>
    </recommendedName>
</protein>
<accession>A0A8J3D190</accession>
<dbReference type="CDD" id="cd06588">
    <property type="entry name" value="PhnB_like"/>
    <property type="match status" value="1"/>
</dbReference>
<proteinExistence type="predicted"/>
<evidence type="ECO:0000259" key="1">
    <source>
        <dbReference type="Pfam" id="PF06983"/>
    </source>
</evidence>
<name>A0A8J3D190_9BACT</name>
<dbReference type="Pfam" id="PF06983">
    <property type="entry name" value="3-dmu-9_3-mt"/>
    <property type="match status" value="1"/>
</dbReference>
<keyword evidence="3" id="KW-1185">Reference proteome</keyword>
<dbReference type="InterPro" id="IPR028973">
    <property type="entry name" value="PhnB-like"/>
</dbReference>
<dbReference type="Proteomes" id="UP000598271">
    <property type="component" value="Unassembled WGS sequence"/>
</dbReference>
<dbReference type="EMBL" id="BMXF01000001">
    <property type="protein sequence ID" value="GHB62494.1"/>
    <property type="molecule type" value="Genomic_DNA"/>
</dbReference>
<sequence length="243" mass="27251">MGRTHNSNFSNHLTSKIMKKKPIKAQQKITTCLTFDDQAEEAMNRYVSVFKDAKVLNVRRFGREMPQSRGKLMTATFQIEGQNFMVMNGGPHFTFAPGISLFVNCETQAEVDELWEKLSEGGEKQPCGWIKDRFGVSWQIIPKALGELLGDPDPEKLKRVMNAMLKMKKIEIAELLAAAEPDDLFLSSLVAPARRALENNGISTLEQLSEYSEEEILTFHGLGPSSLPNLRTSLNTKGLAFRT</sequence>
<dbReference type="PANTHER" id="PTHR33990">
    <property type="entry name" value="PROTEIN YJDN-RELATED"/>
    <property type="match status" value="1"/>
</dbReference>
<feature type="domain" description="PhnB-like" evidence="1">
    <location>
        <begin position="27"/>
        <end position="141"/>
    </location>
</feature>
<dbReference type="InterPro" id="IPR029068">
    <property type="entry name" value="Glyas_Bleomycin-R_OHBP_Dase"/>
</dbReference>
<gene>
    <name evidence="2" type="ORF">GCM10007390_15390</name>
</gene>
<dbReference type="AlphaFoldDB" id="A0A8J3D190"/>
<dbReference type="SUPFAM" id="SSF47789">
    <property type="entry name" value="C-terminal domain of RNA polymerase alpha subunit"/>
    <property type="match status" value="1"/>
</dbReference>
<dbReference type="Gene3D" id="1.10.150.20">
    <property type="entry name" value="5' to 3' exonuclease, C-terminal subdomain"/>
    <property type="match status" value="1"/>
</dbReference>
<organism evidence="2 3">
    <name type="scientific">Persicitalea jodogahamensis</name>
    <dbReference type="NCBI Taxonomy" id="402147"/>
    <lineage>
        <taxon>Bacteria</taxon>
        <taxon>Pseudomonadati</taxon>
        <taxon>Bacteroidota</taxon>
        <taxon>Cytophagia</taxon>
        <taxon>Cytophagales</taxon>
        <taxon>Spirosomataceae</taxon>
        <taxon>Persicitalea</taxon>
    </lineage>
</organism>
<dbReference type="Gene3D" id="3.10.180.10">
    <property type="entry name" value="2,3-Dihydroxybiphenyl 1,2-Dioxygenase, domain 1"/>
    <property type="match status" value="1"/>
</dbReference>
<evidence type="ECO:0000313" key="2">
    <source>
        <dbReference type="EMBL" id="GHB62494.1"/>
    </source>
</evidence>